<feature type="chain" id="PRO_5047214104" description="Lipoprotein" evidence="1">
    <location>
        <begin position="22"/>
        <end position="45"/>
    </location>
</feature>
<reference evidence="2 3" key="1">
    <citation type="submission" date="2022-02" db="EMBL/GenBank/DDBJ databases">
        <title>Genome sequence data of Kingella unionensis sp. nov. strain CICC 24913 (CCUG 75125).</title>
        <authorList>
            <person name="Xiao M."/>
        </authorList>
    </citation>
    <scope>NUCLEOTIDE SEQUENCE [LARGE SCALE GENOMIC DNA]</scope>
    <source>
        <strain evidence="2 3">CICC 24913</strain>
    </source>
</reference>
<name>A0ABS9NLS1_9NEIS</name>
<organism evidence="2 3">
    <name type="scientific">Kingella pumchi</name>
    <dbReference type="NCBI Taxonomy" id="2779506"/>
    <lineage>
        <taxon>Bacteria</taxon>
        <taxon>Pseudomonadati</taxon>
        <taxon>Pseudomonadota</taxon>
        <taxon>Betaproteobacteria</taxon>
        <taxon>Neisseriales</taxon>
        <taxon>Neisseriaceae</taxon>
        <taxon>Kingella</taxon>
    </lineage>
</organism>
<gene>
    <name evidence="2" type="ORF">MB824_04395</name>
</gene>
<evidence type="ECO:0000313" key="2">
    <source>
        <dbReference type="EMBL" id="MCG6503738.1"/>
    </source>
</evidence>
<sequence length="45" mass="4543">MNTLKKLAVLALAAATLAACAAQGSQAQNEVYGEIKGGVETSVNH</sequence>
<feature type="signal peptide" evidence="1">
    <location>
        <begin position="1"/>
        <end position="21"/>
    </location>
</feature>
<comment type="caution">
    <text evidence="2">The sequence shown here is derived from an EMBL/GenBank/DDBJ whole genome shotgun (WGS) entry which is preliminary data.</text>
</comment>
<dbReference type="PROSITE" id="PS51257">
    <property type="entry name" value="PROKAR_LIPOPROTEIN"/>
    <property type="match status" value="1"/>
</dbReference>
<dbReference type="RefSeq" id="WP_238746310.1">
    <property type="nucleotide sequence ID" value="NZ_JAKOOW010000018.1"/>
</dbReference>
<evidence type="ECO:0000313" key="3">
    <source>
        <dbReference type="Proteomes" id="UP001298424"/>
    </source>
</evidence>
<evidence type="ECO:0000256" key="1">
    <source>
        <dbReference type="SAM" id="SignalP"/>
    </source>
</evidence>
<protein>
    <recommendedName>
        <fullName evidence="4">Lipoprotein</fullName>
    </recommendedName>
</protein>
<dbReference type="Proteomes" id="UP001298424">
    <property type="component" value="Unassembled WGS sequence"/>
</dbReference>
<proteinExistence type="predicted"/>
<evidence type="ECO:0008006" key="4">
    <source>
        <dbReference type="Google" id="ProtNLM"/>
    </source>
</evidence>
<dbReference type="EMBL" id="JAKOOW010000018">
    <property type="protein sequence ID" value="MCG6503738.1"/>
    <property type="molecule type" value="Genomic_DNA"/>
</dbReference>
<keyword evidence="3" id="KW-1185">Reference proteome</keyword>
<accession>A0ABS9NLS1</accession>
<keyword evidence="1" id="KW-0732">Signal</keyword>